<sequence>MASVPAAFCDGKWDEAMFGTQHQPGPLRPAQELRQTRALLQTAGGESSSLPPVGVDRTLEAPPGALVQDLYLGQTWAVGWASYLLWGSQGALQAGDSTSTALARLVQDRSCRQAHLEPQRQLQLAHVW</sequence>
<gene>
    <name evidence="1" type="ORF">P7K49_033014</name>
</gene>
<dbReference type="EMBL" id="JASSZA010000019">
    <property type="protein sequence ID" value="KAK2087107.1"/>
    <property type="molecule type" value="Genomic_DNA"/>
</dbReference>
<keyword evidence="2" id="KW-1185">Reference proteome</keyword>
<evidence type="ECO:0000313" key="1">
    <source>
        <dbReference type="EMBL" id="KAK2087107.1"/>
    </source>
</evidence>
<accession>A0ABQ9TQP6</accession>
<protein>
    <submittedName>
        <fullName evidence="1">Uncharacterized protein</fullName>
    </submittedName>
</protein>
<comment type="caution">
    <text evidence="1">The sequence shown here is derived from an EMBL/GenBank/DDBJ whole genome shotgun (WGS) entry which is preliminary data.</text>
</comment>
<organism evidence="1 2">
    <name type="scientific">Saguinus oedipus</name>
    <name type="common">Cotton-top tamarin</name>
    <name type="synonym">Oedipomidas oedipus</name>
    <dbReference type="NCBI Taxonomy" id="9490"/>
    <lineage>
        <taxon>Eukaryota</taxon>
        <taxon>Metazoa</taxon>
        <taxon>Chordata</taxon>
        <taxon>Craniata</taxon>
        <taxon>Vertebrata</taxon>
        <taxon>Euteleostomi</taxon>
        <taxon>Mammalia</taxon>
        <taxon>Eutheria</taxon>
        <taxon>Euarchontoglires</taxon>
        <taxon>Primates</taxon>
        <taxon>Haplorrhini</taxon>
        <taxon>Platyrrhini</taxon>
        <taxon>Cebidae</taxon>
        <taxon>Callitrichinae</taxon>
        <taxon>Saguinus</taxon>
    </lineage>
</organism>
<proteinExistence type="predicted"/>
<evidence type="ECO:0000313" key="2">
    <source>
        <dbReference type="Proteomes" id="UP001266305"/>
    </source>
</evidence>
<name>A0ABQ9TQP6_SAGOE</name>
<dbReference type="Proteomes" id="UP001266305">
    <property type="component" value="Unassembled WGS sequence"/>
</dbReference>
<reference evidence="1 2" key="1">
    <citation type="submission" date="2023-05" db="EMBL/GenBank/DDBJ databases">
        <title>B98-5 Cell Line De Novo Hybrid Assembly: An Optical Mapping Approach.</title>
        <authorList>
            <person name="Kananen K."/>
            <person name="Auerbach J.A."/>
            <person name="Kautto E."/>
            <person name="Blachly J.S."/>
        </authorList>
    </citation>
    <scope>NUCLEOTIDE SEQUENCE [LARGE SCALE GENOMIC DNA]</scope>
    <source>
        <strain evidence="1">B95-8</strain>
        <tissue evidence="1">Cell line</tissue>
    </source>
</reference>